<keyword evidence="7" id="KW-1185">Reference proteome</keyword>
<protein>
    <submittedName>
        <fullName evidence="6">Uncharacterized protein</fullName>
    </submittedName>
</protein>
<dbReference type="EMBL" id="JAJAGQ010000020">
    <property type="protein sequence ID" value="KAJ8531997.1"/>
    <property type="molecule type" value="Genomic_DNA"/>
</dbReference>
<gene>
    <name evidence="6" type="ORF">K7X08_011920</name>
</gene>
<accession>A0A9Q1QY47</accession>
<reference evidence="7" key="1">
    <citation type="journal article" date="2023" name="Proc. Natl. Acad. Sci. U.S.A.">
        <title>Genomic and structural basis for evolution of tropane alkaloid biosynthesis.</title>
        <authorList>
            <person name="Wanga Y.-J."/>
            <person name="Taina T."/>
            <person name="Yua J.-Y."/>
            <person name="Lia J."/>
            <person name="Xua B."/>
            <person name="Chenc J."/>
            <person name="D'Auriad J.C."/>
            <person name="Huanga J.-P."/>
            <person name="Huanga S.-X."/>
        </authorList>
    </citation>
    <scope>NUCLEOTIDE SEQUENCE [LARGE SCALE GENOMIC DNA]</scope>
    <source>
        <strain evidence="7">cv. KIB-2019</strain>
    </source>
</reference>
<sequence length="114" mass="12619">MSLSLELCGIHVPLSSWVSPSCFIGAYWIKCLLGVYGHSHHPRTPCSCYSEYRLAGFPSWLRSHITDADSWGKIRACLADSDICPKLNNEFITADHLSPIKSGCCKPPTICGYQ</sequence>
<dbReference type="AlphaFoldDB" id="A0A9Q1QY47"/>
<evidence type="ECO:0000256" key="2">
    <source>
        <dbReference type="ARBA" id="ARBA00006840"/>
    </source>
</evidence>
<evidence type="ECO:0000256" key="5">
    <source>
        <dbReference type="ARBA" id="ARBA00023136"/>
    </source>
</evidence>
<organism evidence="6 7">
    <name type="scientific">Anisodus acutangulus</name>
    <dbReference type="NCBI Taxonomy" id="402998"/>
    <lineage>
        <taxon>Eukaryota</taxon>
        <taxon>Viridiplantae</taxon>
        <taxon>Streptophyta</taxon>
        <taxon>Embryophyta</taxon>
        <taxon>Tracheophyta</taxon>
        <taxon>Spermatophyta</taxon>
        <taxon>Magnoliopsida</taxon>
        <taxon>eudicotyledons</taxon>
        <taxon>Gunneridae</taxon>
        <taxon>Pentapetalae</taxon>
        <taxon>asterids</taxon>
        <taxon>lamiids</taxon>
        <taxon>Solanales</taxon>
        <taxon>Solanaceae</taxon>
        <taxon>Solanoideae</taxon>
        <taxon>Hyoscyameae</taxon>
        <taxon>Anisodus</taxon>
    </lineage>
</organism>
<comment type="caution">
    <text evidence="6">The sequence shown here is derived from an EMBL/GenBank/DDBJ whole genome shotgun (WGS) entry which is preliminary data.</text>
</comment>
<keyword evidence="5" id="KW-0472">Membrane</keyword>
<evidence type="ECO:0000313" key="6">
    <source>
        <dbReference type="EMBL" id="KAJ8531997.1"/>
    </source>
</evidence>
<dbReference type="Proteomes" id="UP001152561">
    <property type="component" value="Unassembled WGS sequence"/>
</dbReference>
<proteinExistence type="inferred from homology"/>
<dbReference type="InterPro" id="IPR044991">
    <property type="entry name" value="TET_plant"/>
</dbReference>
<dbReference type="PANTHER" id="PTHR32191">
    <property type="entry name" value="TETRASPANIN-8-RELATED"/>
    <property type="match status" value="1"/>
</dbReference>
<dbReference type="GO" id="GO:0016020">
    <property type="term" value="C:membrane"/>
    <property type="evidence" value="ECO:0007669"/>
    <property type="project" value="UniProtKB-SubCell"/>
</dbReference>
<name>A0A9Q1QY47_9SOLA</name>
<evidence type="ECO:0000256" key="4">
    <source>
        <dbReference type="ARBA" id="ARBA00022989"/>
    </source>
</evidence>
<evidence type="ECO:0000256" key="1">
    <source>
        <dbReference type="ARBA" id="ARBA00004370"/>
    </source>
</evidence>
<evidence type="ECO:0000256" key="3">
    <source>
        <dbReference type="ARBA" id="ARBA00022692"/>
    </source>
</evidence>
<keyword evidence="4" id="KW-1133">Transmembrane helix</keyword>
<keyword evidence="3" id="KW-0812">Transmembrane</keyword>
<dbReference type="GO" id="GO:0009734">
    <property type="term" value="P:auxin-activated signaling pathway"/>
    <property type="evidence" value="ECO:0007669"/>
    <property type="project" value="InterPro"/>
</dbReference>
<comment type="subcellular location">
    <subcellularLocation>
        <location evidence="1">Membrane</location>
    </subcellularLocation>
</comment>
<comment type="similarity">
    <text evidence="2">Belongs to the tetraspanin (TM4SF) family.</text>
</comment>
<evidence type="ECO:0000313" key="7">
    <source>
        <dbReference type="Proteomes" id="UP001152561"/>
    </source>
</evidence>